<dbReference type="EMBL" id="NWUX01000001">
    <property type="protein sequence ID" value="PCF97601.1"/>
    <property type="molecule type" value="Genomic_DNA"/>
</dbReference>
<comment type="caution">
    <text evidence="1">The sequence shown here is derived from an EMBL/GenBank/DDBJ whole genome shotgun (WGS) entry which is preliminary data.</text>
</comment>
<dbReference type="RefSeq" id="WP_096649971.1">
    <property type="nucleotide sequence ID" value="NZ_NWUX01000001.1"/>
</dbReference>
<keyword evidence="2" id="KW-1185">Reference proteome</keyword>
<evidence type="ECO:0000313" key="2">
    <source>
        <dbReference type="Proteomes" id="UP000218677"/>
    </source>
</evidence>
<gene>
    <name evidence="1" type="ORF">CPA45_02410</name>
</gene>
<organism evidence="1 2">
    <name type="scientific">Vreelandella nigrificans</name>
    <dbReference type="NCBI Taxonomy" id="2042704"/>
    <lineage>
        <taxon>Bacteria</taxon>
        <taxon>Pseudomonadati</taxon>
        <taxon>Pseudomonadota</taxon>
        <taxon>Gammaproteobacteria</taxon>
        <taxon>Oceanospirillales</taxon>
        <taxon>Halomonadaceae</taxon>
        <taxon>Vreelandella</taxon>
    </lineage>
</organism>
<evidence type="ECO:0000313" key="1">
    <source>
        <dbReference type="EMBL" id="PCF97601.1"/>
    </source>
</evidence>
<protein>
    <submittedName>
        <fullName evidence="1">Uncharacterized protein</fullName>
    </submittedName>
</protein>
<accession>A0A2A4HU46</accession>
<dbReference type="Proteomes" id="UP000218677">
    <property type="component" value="Unassembled WGS sequence"/>
</dbReference>
<dbReference type="AlphaFoldDB" id="A0A2A4HU46"/>
<name>A0A2A4HU46_9GAMM</name>
<proteinExistence type="predicted"/>
<sequence>MTDFSNHRGYSTMFKEEKMTLGLFFAIESYSGSVPEMNIEQQINTDGFSALFFTLNMGNDLHMR</sequence>
<dbReference type="OrthoDB" id="7239898at2"/>
<reference evidence="2" key="1">
    <citation type="submission" date="2017-09" db="EMBL/GenBank/DDBJ databases">
        <authorList>
            <person name="Cho G.-S."/>
            <person name="Oguntoyinbo F.A."/>
            <person name="Cnockaert M."/>
            <person name="Kabisch J."/>
            <person name="Neve H."/>
            <person name="Bockelmann W."/>
            <person name="Wenning M."/>
            <person name="Franz C.M."/>
            <person name="Vandamme P."/>
        </authorList>
    </citation>
    <scope>NUCLEOTIDE SEQUENCE [LARGE SCALE GENOMIC DNA]</scope>
    <source>
        <strain evidence="2">MBT G8648</strain>
    </source>
</reference>